<evidence type="ECO:0000313" key="7">
    <source>
        <dbReference type="EMBL" id="KAK0964953.1"/>
    </source>
</evidence>
<accession>A0AAN6K2G5</accession>
<feature type="transmembrane region" description="Helical" evidence="5">
    <location>
        <begin position="179"/>
        <end position="201"/>
    </location>
</feature>
<evidence type="ECO:0000313" key="8">
    <source>
        <dbReference type="Proteomes" id="UP001175353"/>
    </source>
</evidence>
<gene>
    <name evidence="7" type="ORF">LTR91_018215</name>
</gene>
<comment type="caution">
    <text evidence="7">The sequence shown here is derived from an EMBL/GenBank/DDBJ whole genome shotgun (WGS) entry which is preliminary data.</text>
</comment>
<keyword evidence="2 5" id="KW-0812">Transmembrane</keyword>
<sequence>MPSTASLTSPTSYHLLTYGTLLGSSEPTLTSPTIPERTPPLIPRRKIYSKPSSTASTLQQAIFPPYFTLQTLLPLVLALTWPGESHHTTATLGLRGSGDVAGRLNAGYSGLLAKANFWDALVPIAMMFGTSLLNLAVLGPATTRVMRRRKQQETRDGKRYYEAGPKSEEMQKLNSSFTYLHSAASLSNLVGTGAMIFYGFVLAEKM</sequence>
<evidence type="ECO:0000256" key="2">
    <source>
        <dbReference type="ARBA" id="ARBA00022692"/>
    </source>
</evidence>
<organism evidence="7 8">
    <name type="scientific">Friedmanniomyces endolithicus</name>
    <dbReference type="NCBI Taxonomy" id="329885"/>
    <lineage>
        <taxon>Eukaryota</taxon>
        <taxon>Fungi</taxon>
        <taxon>Dikarya</taxon>
        <taxon>Ascomycota</taxon>
        <taxon>Pezizomycotina</taxon>
        <taxon>Dothideomycetes</taxon>
        <taxon>Dothideomycetidae</taxon>
        <taxon>Mycosphaerellales</taxon>
        <taxon>Teratosphaeriaceae</taxon>
        <taxon>Friedmanniomyces</taxon>
    </lineage>
</organism>
<dbReference type="PANTHER" id="PTHR23241:SF106">
    <property type="entry name" value="DUF4149 DOMAIN-CONTAINING PROTEIN"/>
    <property type="match status" value="1"/>
</dbReference>
<dbReference type="Pfam" id="PF13664">
    <property type="entry name" value="DUF4149"/>
    <property type="match status" value="1"/>
</dbReference>
<name>A0AAN6K2G5_9PEZI</name>
<feature type="transmembrane region" description="Helical" evidence="5">
    <location>
        <begin position="120"/>
        <end position="141"/>
    </location>
</feature>
<evidence type="ECO:0000259" key="6">
    <source>
        <dbReference type="Pfam" id="PF13664"/>
    </source>
</evidence>
<dbReference type="Proteomes" id="UP001175353">
    <property type="component" value="Unassembled WGS sequence"/>
</dbReference>
<evidence type="ECO:0000256" key="1">
    <source>
        <dbReference type="ARBA" id="ARBA00004370"/>
    </source>
</evidence>
<dbReference type="EMBL" id="JAUJLE010000251">
    <property type="protein sequence ID" value="KAK0964953.1"/>
    <property type="molecule type" value="Genomic_DNA"/>
</dbReference>
<dbReference type="InterPro" id="IPR025423">
    <property type="entry name" value="TMEM205-like"/>
</dbReference>
<keyword evidence="3 5" id="KW-1133">Transmembrane helix</keyword>
<evidence type="ECO:0000256" key="4">
    <source>
        <dbReference type="ARBA" id="ARBA00023136"/>
    </source>
</evidence>
<dbReference type="AlphaFoldDB" id="A0AAN6K2G5"/>
<dbReference type="InterPro" id="IPR053009">
    <property type="entry name" value="Xanthocillin_Biosynth-Assoc"/>
</dbReference>
<reference evidence="7" key="1">
    <citation type="submission" date="2023-06" db="EMBL/GenBank/DDBJ databases">
        <title>Black Yeasts Isolated from many extreme environments.</title>
        <authorList>
            <person name="Coleine C."/>
            <person name="Stajich J.E."/>
            <person name="Selbmann L."/>
        </authorList>
    </citation>
    <scope>NUCLEOTIDE SEQUENCE</scope>
    <source>
        <strain evidence="7">CCFEE 5200</strain>
    </source>
</reference>
<keyword evidence="4 5" id="KW-0472">Membrane</keyword>
<protein>
    <recommendedName>
        <fullName evidence="6">TMEM205-like domain-containing protein</fullName>
    </recommendedName>
</protein>
<feature type="domain" description="TMEM205-like" evidence="6">
    <location>
        <begin position="51"/>
        <end position="150"/>
    </location>
</feature>
<dbReference type="GO" id="GO:0016020">
    <property type="term" value="C:membrane"/>
    <property type="evidence" value="ECO:0007669"/>
    <property type="project" value="UniProtKB-SubCell"/>
</dbReference>
<dbReference type="PANTHER" id="PTHR23241">
    <property type="entry name" value="LATE EMBRYOGENESIS ABUNDANT PLANTS LEA-RELATED"/>
    <property type="match status" value="1"/>
</dbReference>
<evidence type="ECO:0000256" key="3">
    <source>
        <dbReference type="ARBA" id="ARBA00022989"/>
    </source>
</evidence>
<evidence type="ECO:0000256" key="5">
    <source>
        <dbReference type="SAM" id="Phobius"/>
    </source>
</evidence>
<keyword evidence="8" id="KW-1185">Reference proteome</keyword>
<proteinExistence type="predicted"/>
<comment type="subcellular location">
    <subcellularLocation>
        <location evidence="1">Membrane</location>
    </subcellularLocation>
</comment>